<dbReference type="PANTHER" id="PTHR32322">
    <property type="entry name" value="INNER MEMBRANE TRANSPORTER"/>
    <property type="match status" value="1"/>
</dbReference>
<accession>A0A3M0A996</accession>
<feature type="transmembrane region" description="Helical" evidence="6">
    <location>
        <begin position="267"/>
        <end position="283"/>
    </location>
</feature>
<dbReference type="InterPro" id="IPR000620">
    <property type="entry name" value="EamA_dom"/>
</dbReference>
<gene>
    <name evidence="8" type="ORF">DFR27_1425</name>
</gene>
<sequence>MHPSILYGLAAVLLWSTVATAFKLALKDFSVIQLLALSVTVSTLVLWLVVFSTSSRANIQTTFRKRFSLLALAGLLNPAAYYLVLFEAYDRLPAQIAQPVNYTWAIAFSWLAVPLLKKPLRRVDKIASVLGYFGVVVIALQGKSPAEFDIDLLGLSLALFSTLLWAGYWLLSTKISGDSLVNLAISFSVALPAVWLMVFYSGESWPDNPSYASVLWVGLFEMSITFLLWQKALSTAVNVSKVANLIFLSPFISLILIGLILGEQLHVTTFVGLALILTAVLWQQRSKTE</sequence>
<dbReference type="EMBL" id="REFJ01000003">
    <property type="protein sequence ID" value="RMA80069.1"/>
    <property type="molecule type" value="Genomic_DNA"/>
</dbReference>
<feature type="transmembrane region" description="Helical" evidence="6">
    <location>
        <begin position="123"/>
        <end position="140"/>
    </location>
</feature>
<dbReference type="AlphaFoldDB" id="A0A3M0A996"/>
<keyword evidence="3 6" id="KW-0812">Transmembrane</keyword>
<dbReference type="InterPro" id="IPR037185">
    <property type="entry name" value="EmrE-like"/>
</dbReference>
<feature type="transmembrane region" description="Helical" evidence="6">
    <location>
        <begin position="96"/>
        <end position="116"/>
    </location>
</feature>
<feature type="domain" description="EamA" evidence="7">
    <location>
        <begin position="4"/>
        <end position="139"/>
    </location>
</feature>
<dbReference type="PANTHER" id="PTHR32322:SF18">
    <property type="entry name" value="S-ADENOSYLMETHIONINE_S-ADENOSYLHOMOCYSTEINE TRANSPORTER"/>
    <property type="match status" value="1"/>
</dbReference>
<dbReference type="GO" id="GO:0005886">
    <property type="term" value="C:plasma membrane"/>
    <property type="evidence" value="ECO:0007669"/>
    <property type="project" value="UniProtKB-SubCell"/>
</dbReference>
<proteinExistence type="predicted"/>
<feature type="transmembrane region" description="Helical" evidence="6">
    <location>
        <begin position="211"/>
        <end position="230"/>
    </location>
</feature>
<feature type="transmembrane region" description="Helical" evidence="6">
    <location>
        <begin position="67"/>
        <end position="84"/>
    </location>
</feature>
<feature type="transmembrane region" description="Helical" evidence="6">
    <location>
        <begin position="180"/>
        <end position="199"/>
    </location>
</feature>
<comment type="caution">
    <text evidence="8">The sequence shown here is derived from an EMBL/GenBank/DDBJ whole genome shotgun (WGS) entry which is preliminary data.</text>
</comment>
<feature type="transmembrane region" description="Helical" evidence="6">
    <location>
        <begin position="31"/>
        <end position="55"/>
    </location>
</feature>
<name>A0A3M0A996_9GAMM</name>
<dbReference type="InterPro" id="IPR050638">
    <property type="entry name" value="AA-Vitamin_Transporters"/>
</dbReference>
<comment type="subcellular location">
    <subcellularLocation>
        <location evidence="1">Cell membrane</location>
        <topology evidence="1">Multi-pass membrane protein</topology>
    </subcellularLocation>
</comment>
<keyword evidence="9" id="KW-1185">Reference proteome</keyword>
<evidence type="ECO:0000256" key="5">
    <source>
        <dbReference type="ARBA" id="ARBA00023136"/>
    </source>
</evidence>
<evidence type="ECO:0000256" key="2">
    <source>
        <dbReference type="ARBA" id="ARBA00022475"/>
    </source>
</evidence>
<dbReference type="Proteomes" id="UP000267187">
    <property type="component" value="Unassembled WGS sequence"/>
</dbReference>
<keyword evidence="5 6" id="KW-0472">Membrane</keyword>
<evidence type="ECO:0000313" key="9">
    <source>
        <dbReference type="Proteomes" id="UP000267187"/>
    </source>
</evidence>
<keyword evidence="2" id="KW-1003">Cell membrane</keyword>
<protein>
    <submittedName>
        <fullName evidence="8">Threonine/homoserine efflux transporter RhtA</fullName>
    </submittedName>
</protein>
<evidence type="ECO:0000313" key="8">
    <source>
        <dbReference type="EMBL" id="RMA80069.1"/>
    </source>
</evidence>
<dbReference type="Pfam" id="PF00892">
    <property type="entry name" value="EamA"/>
    <property type="match status" value="2"/>
</dbReference>
<feature type="transmembrane region" description="Helical" evidence="6">
    <location>
        <begin position="152"/>
        <end position="171"/>
    </location>
</feature>
<reference evidence="8 9" key="1">
    <citation type="submission" date="2018-10" db="EMBL/GenBank/DDBJ databases">
        <title>Genomic Encyclopedia of Type Strains, Phase IV (KMG-IV): sequencing the most valuable type-strain genomes for metagenomic binning, comparative biology and taxonomic classification.</title>
        <authorList>
            <person name="Goeker M."/>
        </authorList>
    </citation>
    <scope>NUCLEOTIDE SEQUENCE [LARGE SCALE GENOMIC DNA]</scope>
    <source>
        <strain evidence="8 9">DSM 25080</strain>
    </source>
</reference>
<dbReference type="SUPFAM" id="SSF103481">
    <property type="entry name" value="Multidrug resistance efflux transporter EmrE"/>
    <property type="match status" value="2"/>
</dbReference>
<keyword evidence="4 6" id="KW-1133">Transmembrane helix</keyword>
<evidence type="ECO:0000256" key="6">
    <source>
        <dbReference type="SAM" id="Phobius"/>
    </source>
</evidence>
<organism evidence="8 9">
    <name type="scientific">Umboniibacter marinipuniceus</name>
    <dbReference type="NCBI Taxonomy" id="569599"/>
    <lineage>
        <taxon>Bacteria</taxon>
        <taxon>Pseudomonadati</taxon>
        <taxon>Pseudomonadota</taxon>
        <taxon>Gammaproteobacteria</taxon>
        <taxon>Cellvibrionales</taxon>
        <taxon>Cellvibrionaceae</taxon>
        <taxon>Umboniibacter</taxon>
    </lineage>
</organism>
<evidence type="ECO:0000259" key="7">
    <source>
        <dbReference type="Pfam" id="PF00892"/>
    </source>
</evidence>
<dbReference type="OrthoDB" id="5729944at2"/>
<evidence type="ECO:0000256" key="4">
    <source>
        <dbReference type="ARBA" id="ARBA00022989"/>
    </source>
</evidence>
<evidence type="ECO:0000256" key="3">
    <source>
        <dbReference type="ARBA" id="ARBA00022692"/>
    </source>
</evidence>
<evidence type="ECO:0000256" key="1">
    <source>
        <dbReference type="ARBA" id="ARBA00004651"/>
    </source>
</evidence>
<feature type="domain" description="EamA" evidence="7">
    <location>
        <begin position="153"/>
        <end position="281"/>
    </location>
</feature>
<feature type="transmembrane region" description="Helical" evidence="6">
    <location>
        <begin position="242"/>
        <end position="261"/>
    </location>
</feature>
<dbReference type="RefSeq" id="WP_121876753.1">
    <property type="nucleotide sequence ID" value="NZ_REFJ01000003.1"/>
</dbReference>